<dbReference type="EMBL" id="AP024590">
    <property type="protein sequence ID" value="BCU54732.1"/>
    <property type="molecule type" value="Genomic_DNA"/>
</dbReference>
<dbReference type="PANTHER" id="PTHR43792">
    <property type="entry name" value="GNAT FAMILY, PUTATIVE (AFU_ORTHOLOGUE AFUA_3G00765)-RELATED-RELATED"/>
    <property type="match status" value="1"/>
</dbReference>
<dbReference type="InterPro" id="IPR016181">
    <property type="entry name" value="Acyl_CoA_acyltransferase"/>
</dbReference>
<reference evidence="2" key="1">
    <citation type="submission" date="2021-04" db="EMBL/GenBank/DDBJ databases">
        <title>Difference and commonality of drug resistance evolution in various bacteria. and drug sensitivity profiles.</title>
        <authorList>
            <person name="Maeda T."/>
            <person name="Shibai A."/>
            <person name="Kawada K."/>
            <person name="Kotani H."/>
            <person name="Tarusawa Y."/>
            <person name="Tanabe K."/>
            <person name="Furusawa C."/>
        </authorList>
    </citation>
    <scope>NUCLEOTIDE SEQUENCE</scope>
    <source>
        <strain evidence="2">JCM 8580</strain>
    </source>
</reference>
<dbReference type="RefSeq" id="WP_088219531.1">
    <property type="nucleotide sequence ID" value="NZ_AP024590.1"/>
</dbReference>
<dbReference type="InterPro" id="IPR051531">
    <property type="entry name" value="N-acetyltransferase"/>
</dbReference>
<dbReference type="CDD" id="cd04301">
    <property type="entry name" value="NAT_SF"/>
    <property type="match status" value="1"/>
</dbReference>
<evidence type="ECO:0000259" key="1">
    <source>
        <dbReference type="PROSITE" id="PS51186"/>
    </source>
</evidence>
<gene>
    <name evidence="2" type="ORF">ENKO_13260</name>
</gene>
<evidence type="ECO:0000313" key="2">
    <source>
        <dbReference type="EMBL" id="BCU54732.1"/>
    </source>
</evidence>
<proteinExistence type="predicted"/>
<sequence>MVTLTTPRLTLSTFQESDWPFFLRLRQDPDNMRYMADIAAEEDVRRVFFTRLNNSGAFVIRRHNDETPLGDLGLRISSQNPLEADVGYSVVSDAQGQGIASEALRALCEYAFAQTGVTALNAYVLAENRASQRVLEKLGFVQTDVLPKVYRVNGVFHDDCVYRLERADFK</sequence>
<evidence type="ECO:0000313" key="3">
    <source>
        <dbReference type="Proteomes" id="UP000682928"/>
    </source>
</evidence>
<protein>
    <submittedName>
        <fullName evidence="2">N-acetyltransferase GCN5</fullName>
    </submittedName>
</protein>
<organism evidence="2 3">
    <name type="scientific">Enterobacter kobei</name>
    <dbReference type="NCBI Taxonomy" id="208224"/>
    <lineage>
        <taxon>Bacteria</taxon>
        <taxon>Pseudomonadati</taxon>
        <taxon>Pseudomonadota</taxon>
        <taxon>Gammaproteobacteria</taxon>
        <taxon>Enterobacterales</taxon>
        <taxon>Enterobacteriaceae</taxon>
        <taxon>Enterobacter</taxon>
        <taxon>Enterobacter cloacae complex</taxon>
    </lineage>
</organism>
<dbReference type="AlphaFoldDB" id="A0AA86M845"/>
<dbReference type="Proteomes" id="UP000682928">
    <property type="component" value="Chromosome"/>
</dbReference>
<dbReference type="GO" id="GO:0016747">
    <property type="term" value="F:acyltransferase activity, transferring groups other than amino-acyl groups"/>
    <property type="evidence" value="ECO:0007669"/>
    <property type="project" value="InterPro"/>
</dbReference>
<dbReference type="InterPro" id="IPR000182">
    <property type="entry name" value="GNAT_dom"/>
</dbReference>
<dbReference type="SUPFAM" id="SSF55729">
    <property type="entry name" value="Acyl-CoA N-acyltransferases (Nat)"/>
    <property type="match status" value="1"/>
</dbReference>
<dbReference type="Gene3D" id="3.40.630.30">
    <property type="match status" value="1"/>
</dbReference>
<accession>A0AA86M845</accession>
<name>A0AA86M845_9ENTR</name>
<dbReference type="Pfam" id="PF13302">
    <property type="entry name" value="Acetyltransf_3"/>
    <property type="match status" value="1"/>
</dbReference>
<dbReference type="PROSITE" id="PS51186">
    <property type="entry name" value="GNAT"/>
    <property type="match status" value="1"/>
</dbReference>
<feature type="domain" description="N-acetyltransferase" evidence="1">
    <location>
        <begin position="9"/>
        <end position="167"/>
    </location>
</feature>